<dbReference type="KEGG" id="kfl:Kfla_5132"/>
<name>D2Q3M5_KRIFD</name>
<dbReference type="EMBL" id="CP001736">
    <property type="protein sequence ID" value="ADB34148.1"/>
    <property type="molecule type" value="Genomic_DNA"/>
</dbReference>
<dbReference type="eggNOG" id="ENOG50340JB">
    <property type="taxonomic scope" value="Bacteria"/>
</dbReference>
<organism evidence="3 4">
    <name type="scientific">Kribbella flavida (strain DSM 17836 / JCM 10339 / NBRC 14399)</name>
    <dbReference type="NCBI Taxonomy" id="479435"/>
    <lineage>
        <taxon>Bacteria</taxon>
        <taxon>Bacillati</taxon>
        <taxon>Actinomycetota</taxon>
        <taxon>Actinomycetes</taxon>
        <taxon>Propionibacteriales</taxon>
        <taxon>Kribbellaceae</taxon>
        <taxon>Kribbella</taxon>
    </lineage>
</organism>
<dbReference type="HOGENOM" id="CLU_1649921_0_0_11"/>
<dbReference type="AlphaFoldDB" id="D2Q3M5"/>
<dbReference type="SUPFAM" id="SSF49695">
    <property type="entry name" value="gamma-Crystallin-like"/>
    <property type="match status" value="1"/>
</dbReference>
<feature type="compositionally biased region" description="Low complexity" evidence="1">
    <location>
        <begin position="28"/>
        <end position="45"/>
    </location>
</feature>
<dbReference type="Proteomes" id="UP000007967">
    <property type="component" value="Chromosome"/>
</dbReference>
<evidence type="ECO:0008006" key="5">
    <source>
        <dbReference type="Google" id="ProtNLM"/>
    </source>
</evidence>
<sequence>MKIFSSRLGRLAAAGVLAASSLALTTGPATAAAPPEPATARSSTAQPSTAPAVADSGVTRAAGGYERCPDGYICLFQWRNGTGPMAWFKYQSPDLRQQGMNDTVSSVWNRTPCQWVMFEGLNYTGWHEYFFINEGYVTWPGGHWSGVEDNVSSLRISFCP</sequence>
<feature type="region of interest" description="Disordered" evidence="1">
    <location>
        <begin position="28"/>
        <end position="53"/>
    </location>
</feature>
<proteinExistence type="predicted"/>
<evidence type="ECO:0000313" key="3">
    <source>
        <dbReference type="EMBL" id="ADB34148.1"/>
    </source>
</evidence>
<dbReference type="OrthoDB" id="3544222at2"/>
<accession>D2Q3M5</accession>
<feature type="signal peptide" evidence="2">
    <location>
        <begin position="1"/>
        <end position="31"/>
    </location>
</feature>
<reference evidence="3 4" key="2">
    <citation type="journal article" date="2010" name="Stand. Genomic Sci.">
        <title>Complete genome sequence of Kribbella flavida type strain (IFO 14399).</title>
        <authorList>
            <person name="Pukall R."/>
            <person name="Lapidus A."/>
            <person name="Glavina Del Rio T."/>
            <person name="Copeland A."/>
            <person name="Tice H."/>
            <person name="Cheng J.-F."/>
            <person name="Lucas S."/>
            <person name="Chen F."/>
            <person name="Nolan M."/>
            <person name="LaButti K."/>
            <person name="Pati A."/>
            <person name="Ivanova N."/>
            <person name="Mavrommatis K."/>
            <person name="Mikhailova N."/>
            <person name="Pitluck S."/>
            <person name="Bruce D."/>
            <person name="Goodwin L."/>
            <person name="Land M."/>
            <person name="Hauser L."/>
            <person name="Chang Y.-J."/>
            <person name="Jeffries C.D."/>
            <person name="Chen A."/>
            <person name="Palaniappan K."/>
            <person name="Chain P."/>
            <person name="Rohde M."/>
            <person name="Goeker M."/>
            <person name="Bristow J."/>
            <person name="Eisen J.A."/>
            <person name="Markowitz V."/>
            <person name="Hugenholtz P."/>
            <person name="Kyrpides N.C."/>
            <person name="Klenk H.-P."/>
            <person name="Brettin T."/>
        </authorList>
    </citation>
    <scope>NUCLEOTIDE SEQUENCE [LARGE SCALE GENOMIC DNA]</scope>
    <source>
        <strain evidence="4">DSM 17836 / JCM 10339 / NBRC 14399</strain>
    </source>
</reference>
<dbReference type="RefSeq" id="WP_012922702.1">
    <property type="nucleotide sequence ID" value="NC_013729.1"/>
</dbReference>
<gene>
    <name evidence="3" type="ordered locus">Kfla_5132</name>
</gene>
<dbReference type="InterPro" id="IPR011024">
    <property type="entry name" value="G_crystallin-like"/>
</dbReference>
<evidence type="ECO:0000256" key="2">
    <source>
        <dbReference type="SAM" id="SignalP"/>
    </source>
</evidence>
<keyword evidence="4" id="KW-1185">Reference proteome</keyword>
<keyword evidence="2" id="KW-0732">Signal</keyword>
<feature type="chain" id="PRO_5003033428" description="Peptidase inhibitor family I36" evidence="2">
    <location>
        <begin position="32"/>
        <end position="160"/>
    </location>
</feature>
<evidence type="ECO:0000313" key="4">
    <source>
        <dbReference type="Proteomes" id="UP000007967"/>
    </source>
</evidence>
<evidence type="ECO:0000256" key="1">
    <source>
        <dbReference type="SAM" id="MobiDB-lite"/>
    </source>
</evidence>
<dbReference type="Pfam" id="PF03995">
    <property type="entry name" value="Inhibitor_I36"/>
    <property type="match status" value="1"/>
</dbReference>
<reference evidence="4" key="1">
    <citation type="submission" date="2009-09" db="EMBL/GenBank/DDBJ databases">
        <title>The complete genome of Kribbella flavida DSM 17836.</title>
        <authorList>
            <consortium name="US DOE Joint Genome Institute (JGI-PGF)"/>
            <person name="Lucas S."/>
            <person name="Copeland A."/>
            <person name="Lapidus A."/>
            <person name="Glavina del Rio T."/>
            <person name="Dalin E."/>
            <person name="Tice H."/>
            <person name="Bruce D."/>
            <person name="Goodwin L."/>
            <person name="Pitluck S."/>
            <person name="Kyrpides N."/>
            <person name="Mavromatis K."/>
            <person name="Ivanova N."/>
            <person name="Saunders E."/>
            <person name="Brettin T."/>
            <person name="Detter J.C."/>
            <person name="Han C."/>
            <person name="Larimer F."/>
            <person name="Land M."/>
            <person name="Hauser L."/>
            <person name="Markowitz V."/>
            <person name="Cheng J.-F."/>
            <person name="Hugenholtz P."/>
            <person name="Woyke T."/>
            <person name="Wu D."/>
            <person name="Pukall R."/>
            <person name="Klenk H.-P."/>
            <person name="Eisen J.A."/>
        </authorList>
    </citation>
    <scope>NUCLEOTIDE SEQUENCE [LARGE SCALE GENOMIC DNA]</scope>
    <source>
        <strain evidence="4">DSM 17836 / JCM 10339 / NBRC 14399</strain>
    </source>
</reference>
<protein>
    <recommendedName>
        <fullName evidence="5">Peptidase inhibitor family I36</fullName>
    </recommendedName>
</protein>
<dbReference type="Gene3D" id="2.60.20.10">
    <property type="entry name" value="Crystallins"/>
    <property type="match status" value="1"/>
</dbReference>